<gene>
    <name evidence="1 3" type="primary">cinA</name>
    <name evidence="3" type="ORF">L248_1274</name>
</gene>
<dbReference type="InterPro" id="IPR008135">
    <property type="entry name" value="Competence-induced_CinA"/>
</dbReference>
<dbReference type="Pfam" id="PF18146">
    <property type="entry name" value="CinA_KH"/>
    <property type="match status" value="1"/>
</dbReference>
<evidence type="ECO:0000259" key="2">
    <source>
        <dbReference type="SMART" id="SM00852"/>
    </source>
</evidence>
<name>U4TXW3_9LACO</name>
<dbReference type="EMBL" id="KI271583">
    <property type="protein sequence ID" value="ERL66182.1"/>
    <property type="molecule type" value="Genomic_DNA"/>
</dbReference>
<proteinExistence type="inferred from homology"/>
<dbReference type="PIRSF" id="PIRSF006728">
    <property type="entry name" value="CinA"/>
    <property type="match status" value="1"/>
</dbReference>
<dbReference type="InterPro" id="IPR041424">
    <property type="entry name" value="CinA_KH"/>
</dbReference>
<dbReference type="PANTHER" id="PTHR13939">
    <property type="entry name" value="NICOTINAMIDE-NUCLEOTIDE AMIDOHYDROLASE PNCC"/>
    <property type="match status" value="1"/>
</dbReference>
<dbReference type="STRING" id="1231336.L248_1274"/>
<dbReference type="SUPFAM" id="SSF142433">
    <property type="entry name" value="CinA-like"/>
    <property type="match status" value="1"/>
</dbReference>
<dbReference type="Gene3D" id="3.30.70.2860">
    <property type="match status" value="1"/>
</dbReference>
<feature type="domain" description="MoaB/Mog" evidence="2">
    <location>
        <begin position="11"/>
        <end position="178"/>
    </location>
</feature>
<dbReference type="SMART" id="SM00852">
    <property type="entry name" value="MoCF_biosynth"/>
    <property type="match status" value="1"/>
</dbReference>
<dbReference type="PANTHER" id="PTHR13939:SF0">
    <property type="entry name" value="NMN AMIDOHYDROLASE-LIKE PROTEIN YFAY"/>
    <property type="match status" value="1"/>
</dbReference>
<dbReference type="InterPro" id="IPR036653">
    <property type="entry name" value="CinA-like_C"/>
</dbReference>
<accession>U4TXW3</accession>
<dbReference type="InterPro" id="IPR050101">
    <property type="entry name" value="CinA"/>
</dbReference>
<dbReference type="eggNOG" id="COG1546">
    <property type="taxonomic scope" value="Bacteria"/>
</dbReference>
<protein>
    <recommendedName>
        <fullName evidence="1">Putative competence-damage inducible protein</fullName>
    </recommendedName>
</protein>
<dbReference type="SUPFAM" id="SSF53218">
    <property type="entry name" value="Molybdenum cofactor biosynthesis proteins"/>
    <property type="match status" value="1"/>
</dbReference>
<dbReference type="Gene3D" id="3.90.950.20">
    <property type="entry name" value="CinA-like"/>
    <property type="match status" value="1"/>
</dbReference>
<dbReference type="NCBIfam" id="TIGR00200">
    <property type="entry name" value="cinA_nterm"/>
    <property type="match status" value="1"/>
</dbReference>
<dbReference type="Proteomes" id="UP000030647">
    <property type="component" value="Unassembled WGS sequence"/>
</dbReference>
<comment type="similarity">
    <text evidence="1">Belongs to the CinA family.</text>
</comment>
<dbReference type="HAMAP" id="MF_00226_B">
    <property type="entry name" value="CinA_B"/>
    <property type="match status" value="1"/>
</dbReference>
<dbReference type="CDD" id="cd00885">
    <property type="entry name" value="cinA"/>
    <property type="match status" value="1"/>
</dbReference>
<dbReference type="AlphaFoldDB" id="U4TXW3"/>
<dbReference type="HOGENOM" id="CLU_030805_9_3_9"/>
<dbReference type="eggNOG" id="COG1058">
    <property type="taxonomic scope" value="Bacteria"/>
</dbReference>
<reference evidence="4" key="1">
    <citation type="journal article" date="2013" name="Genome Announc.">
        <title>Whole-Genome Sequencing of Lactobacillus shenzhenensis Strain LY-73T.</title>
        <authorList>
            <person name="Lin Z."/>
            <person name="Liu Z."/>
            <person name="Yang R."/>
            <person name="Zou Y."/>
            <person name="Wan D."/>
            <person name="Chen J."/>
            <person name="Guo M."/>
            <person name="Zhao J."/>
            <person name="Fang C."/>
            <person name="Yang R."/>
            <person name="Liu F."/>
        </authorList>
    </citation>
    <scope>NUCLEOTIDE SEQUENCE [LARGE SCALE GENOMIC DNA]</scope>
    <source>
        <strain evidence="4">LY-73</strain>
    </source>
</reference>
<dbReference type="Pfam" id="PF02464">
    <property type="entry name" value="CinA"/>
    <property type="match status" value="1"/>
</dbReference>
<dbReference type="Gene3D" id="3.40.980.10">
    <property type="entry name" value="MoaB/Mog-like domain"/>
    <property type="match status" value="1"/>
</dbReference>
<dbReference type="InterPro" id="IPR008136">
    <property type="entry name" value="CinA_C"/>
</dbReference>
<evidence type="ECO:0000256" key="1">
    <source>
        <dbReference type="HAMAP-Rule" id="MF_00226"/>
    </source>
</evidence>
<dbReference type="InterPro" id="IPR001453">
    <property type="entry name" value="MoaB/Mog_dom"/>
</dbReference>
<evidence type="ECO:0000313" key="3">
    <source>
        <dbReference type="EMBL" id="ERL66182.1"/>
    </source>
</evidence>
<dbReference type="Pfam" id="PF00994">
    <property type="entry name" value="MoCF_biosynth"/>
    <property type="match status" value="1"/>
</dbReference>
<dbReference type="NCBIfam" id="TIGR00199">
    <property type="entry name" value="PncC_domain"/>
    <property type="match status" value="1"/>
</dbReference>
<dbReference type="NCBIfam" id="TIGR00177">
    <property type="entry name" value="molyb_syn"/>
    <property type="match status" value="1"/>
</dbReference>
<dbReference type="NCBIfam" id="NF001813">
    <property type="entry name" value="PRK00549.1"/>
    <property type="match status" value="1"/>
</dbReference>
<sequence length="417" mass="43777">MSGKENNMKAEIIAVGTEMLLGEITDTNSPYLARQLAQLGIDIYYQETVGDNPARITALLDQASRRSDLVVLMGGLGPTADDVTKETVAAFLHVPLVTDPVAQEKLTATAARLQHALTPNNLIQAQLPQGAIPLANRTGLAVGSWNTVNGTVYVTLPGPPQECEPMISEQLIPRLAQATHQAIASTMLRFYGLTESVIAAKLAPVINAQTNPTIAIYYQFPDIAVRITAQAADQAAAEALIAPVAEKIKDLLGDAFYGTGEHGSIAQVVGQALIQRHTTITAAESLTAGAFQAALGTVPGISAVFPGGYVTYAPEQKTAMIGVPAALIQQYGVVSTQTAQAMAEGARQHVGTDYALGFTGVAGPDTLEGQPAGTVFIGLASPTGTTVREFHLLGSRNEVRARAVAWGFKMLQDVIGR</sequence>
<evidence type="ECO:0000313" key="4">
    <source>
        <dbReference type="Proteomes" id="UP000030647"/>
    </source>
</evidence>
<dbReference type="InterPro" id="IPR036425">
    <property type="entry name" value="MoaB/Mog-like_dom_sf"/>
</dbReference>
<keyword evidence="4" id="KW-1185">Reference proteome</keyword>
<organism evidence="3 4">
    <name type="scientific">Schleiferilactobacillus shenzhenensis LY-73</name>
    <dbReference type="NCBI Taxonomy" id="1231336"/>
    <lineage>
        <taxon>Bacteria</taxon>
        <taxon>Bacillati</taxon>
        <taxon>Bacillota</taxon>
        <taxon>Bacilli</taxon>
        <taxon>Lactobacillales</taxon>
        <taxon>Lactobacillaceae</taxon>
        <taxon>Schleiferilactobacillus</taxon>
    </lineage>
</organism>